<dbReference type="EMBL" id="JAYMYQ010000006">
    <property type="protein sequence ID" value="KAK7323639.1"/>
    <property type="molecule type" value="Genomic_DNA"/>
</dbReference>
<evidence type="ECO:0000313" key="1">
    <source>
        <dbReference type="EMBL" id="KAK7323639.1"/>
    </source>
</evidence>
<comment type="caution">
    <text evidence="1">The sequence shown here is derived from an EMBL/GenBank/DDBJ whole genome shotgun (WGS) entry which is preliminary data.</text>
</comment>
<gene>
    <name evidence="1" type="ORF">VNO77_27122</name>
</gene>
<organism evidence="1 2">
    <name type="scientific">Canavalia gladiata</name>
    <name type="common">Sword bean</name>
    <name type="synonym">Dolichos gladiatus</name>
    <dbReference type="NCBI Taxonomy" id="3824"/>
    <lineage>
        <taxon>Eukaryota</taxon>
        <taxon>Viridiplantae</taxon>
        <taxon>Streptophyta</taxon>
        <taxon>Embryophyta</taxon>
        <taxon>Tracheophyta</taxon>
        <taxon>Spermatophyta</taxon>
        <taxon>Magnoliopsida</taxon>
        <taxon>eudicotyledons</taxon>
        <taxon>Gunneridae</taxon>
        <taxon>Pentapetalae</taxon>
        <taxon>rosids</taxon>
        <taxon>fabids</taxon>
        <taxon>Fabales</taxon>
        <taxon>Fabaceae</taxon>
        <taxon>Papilionoideae</taxon>
        <taxon>50 kb inversion clade</taxon>
        <taxon>NPAAA clade</taxon>
        <taxon>indigoferoid/millettioid clade</taxon>
        <taxon>Phaseoleae</taxon>
        <taxon>Canavalia</taxon>
    </lineage>
</organism>
<reference evidence="1 2" key="1">
    <citation type="submission" date="2024-01" db="EMBL/GenBank/DDBJ databases">
        <title>The genomes of 5 underutilized Papilionoideae crops provide insights into root nodulation and disease resistanc.</title>
        <authorList>
            <person name="Jiang F."/>
        </authorList>
    </citation>
    <scope>NUCLEOTIDE SEQUENCE [LARGE SCALE GENOMIC DNA]</scope>
    <source>
        <strain evidence="1">LVBAO_FW01</strain>
        <tissue evidence="1">Leaves</tissue>
    </source>
</reference>
<proteinExistence type="predicted"/>
<keyword evidence="2" id="KW-1185">Reference proteome</keyword>
<dbReference type="AlphaFoldDB" id="A0AAN9KU73"/>
<dbReference type="Proteomes" id="UP001367508">
    <property type="component" value="Unassembled WGS sequence"/>
</dbReference>
<protein>
    <submittedName>
        <fullName evidence="1">Uncharacterized protein</fullName>
    </submittedName>
</protein>
<accession>A0AAN9KU73</accession>
<evidence type="ECO:0000313" key="2">
    <source>
        <dbReference type="Proteomes" id="UP001367508"/>
    </source>
</evidence>
<name>A0AAN9KU73_CANGL</name>
<sequence length="147" mass="16820">MGFLFPLPATSLQFFLTISQYRGIYAQASHQGEPQSMILAVSFRIVEVHAFLVFPKRCKAETEVRILTHEDAGHTSLFLCDLCAAEWYGIARLMRSNSVYQRLSCTLVKGFESSQDQIQAFYQKRNYILNGAIKRMKPRATTRCSQK</sequence>